<dbReference type="Gene3D" id="3.40.50.11090">
    <property type="match status" value="1"/>
</dbReference>
<name>A0ABY1LHD8_9MICO</name>
<dbReference type="EMBL" id="FUZO01000001">
    <property type="protein sequence ID" value="SKC40685.1"/>
    <property type="molecule type" value="Genomic_DNA"/>
</dbReference>
<evidence type="ECO:0000259" key="1">
    <source>
        <dbReference type="Pfam" id="PF22772"/>
    </source>
</evidence>
<evidence type="ECO:0000313" key="2">
    <source>
        <dbReference type="EMBL" id="SKC40685.1"/>
    </source>
</evidence>
<protein>
    <recommendedName>
        <fullName evidence="1">WsaF C-terminal domain-containing protein</fullName>
    </recommendedName>
</protein>
<proteinExistence type="predicted"/>
<feature type="domain" description="WsaF C-terminal" evidence="1">
    <location>
        <begin position="243"/>
        <end position="366"/>
    </location>
</feature>
<comment type="caution">
    <text evidence="2">The sequence shown here is derived from an EMBL/GenBank/DDBJ whole genome shotgun (WGS) entry which is preliminary data.</text>
</comment>
<reference evidence="2 3" key="1">
    <citation type="submission" date="2017-02" db="EMBL/GenBank/DDBJ databases">
        <authorList>
            <person name="Varghese N."/>
            <person name="Submissions S."/>
        </authorList>
    </citation>
    <scope>NUCLEOTIDE SEQUENCE [LARGE SCALE GENOMIC DNA]</scope>
    <source>
        <strain evidence="2 3">VKM Ac-1787</strain>
    </source>
</reference>
<dbReference type="Proteomes" id="UP000190827">
    <property type="component" value="Unassembled WGS sequence"/>
</dbReference>
<sequence>MGMIGQGLRAIRGEGVRSTLWRAAHFADGRFNPMRRKPTDLYPSDAIAADWTVPRNFNAAEFPEGPYEVAWLISPPSRTSGGHQNAFRFMEFLERAGHRLTIYLYQASAQPAVDIPGIRAMMAASSAYPELQADLVRYDPTTGIAPGADVVVSSDWQTAYPAFRYEGPAKRFSFVQDFEPWFYPASSEYVLAENTYRFGFHGFSAGPWLAQKVADECGMSCDHFDYSVDKQHYSHVNDAPRTEILFYARPPTPRRGWEIGELALTEFHRLRPDITINLVGWDMSGYETGFPFVNRSAMDISELNAVYNRCAAGLVLSLTDMSLLPLEIMSSGVVPVVNDSPNTTGVLDSEHIEYVPLSPAAIARRLVDIVERPDAVEHAKRISASITAADWSDPGTQFVAQFERAMRTSI</sequence>
<dbReference type="SUPFAM" id="SSF53756">
    <property type="entry name" value="UDP-Glycosyltransferase/glycogen phosphorylase"/>
    <property type="match status" value="1"/>
</dbReference>
<accession>A0ABY1LHD8</accession>
<dbReference type="InterPro" id="IPR055050">
    <property type="entry name" value="WsaF_C"/>
</dbReference>
<dbReference type="Gene3D" id="3.40.50.2000">
    <property type="entry name" value="Glycogen Phosphorylase B"/>
    <property type="match status" value="1"/>
</dbReference>
<evidence type="ECO:0000313" key="3">
    <source>
        <dbReference type="Proteomes" id="UP000190827"/>
    </source>
</evidence>
<gene>
    <name evidence="2" type="ORF">SAMN06295973_0641</name>
</gene>
<organism evidence="2 3">
    <name type="scientific">Plantibacter cousiniae</name>
    <name type="common">nom. nud.</name>
    <dbReference type="NCBI Taxonomy" id="199709"/>
    <lineage>
        <taxon>Bacteria</taxon>
        <taxon>Bacillati</taxon>
        <taxon>Actinomycetota</taxon>
        <taxon>Actinomycetes</taxon>
        <taxon>Micrococcales</taxon>
        <taxon>Microbacteriaceae</taxon>
        <taxon>Plantibacter</taxon>
    </lineage>
</organism>
<dbReference type="Pfam" id="PF22772">
    <property type="entry name" value="WsaF_C"/>
    <property type="match status" value="1"/>
</dbReference>
<dbReference type="RefSeq" id="WP_079704689.1">
    <property type="nucleotide sequence ID" value="NZ_FUZO01000001.1"/>
</dbReference>
<keyword evidence="3" id="KW-1185">Reference proteome</keyword>